<organism evidence="2 3">
    <name type="scientific">Bursaphelenchus xylophilus</name>
    <name type="common">Pinewood nematode worm</name>
    <name type="synonym">Aphelenchoides xylophilus</name>
    <dbReference type="NCBI Taxonomy" id="6326"/>
    <lineage>
        <taxon>Eukaryota</taxon>
        <taxon>Metazoa</taxon>
        <taxon>Ecdysozoa</taxon>
        <taxon>Nematoda</taxon>
        <taxon>Chromadorea</taxon>
        <taxon>Rhabditida</taxon>
        <taxon>Tylenchina</taxon>
        <taxon>Tylenchomorpha</taxon>
        <taxon>Aphelenchoidea</taxon>
        <taxon>Aphelenchoididae</taxon>
        <taxon>Bursaphelenchus</taxon>
    </lineage>
</organism>
<accession>A0A1I7RRB8</accession>
<feature type="region of interest" description="Disordered" evidence="1">
    <location>
        <begin position="210"/>
        <end position="236"/>
    </location>
</feature>
<proteinExistence type="predicted"/>
<evidence type="ECO:0000256" key="1">
    <source>
        <dbReference type="SAM" id="MobiDB-lite"/>
    </source>
</evidence>
<dbReference type="WBParaSite" id="BXY_0326500.1">
    <property type="protein sequence ID" value="BXY_0326500.1"/>
    <property type="gene ID" value="BXY_0326500"/>
</dbReference>
<evidence type="ECO:0000313" key="2">
    <source>
        <dbReference type="Proteomes" id="UP000095284"/>
    </source>
</evidence>
<dbReference type="Proteomes" id="UP000095284">
    <property type="component" value="Unplaced"/>
</dbReference>
<evidence type="ECO:0000313" key="3">
    <source>
        <dbReference type="WBParaSite" id="BXY_0326500.1"/>
    </source>
</evidence>
<reference evidence="3" key="1">
    <citation type="submission" date="2016-11" db="UniProtKB">
        <authorList>
            <consortium name="WormBaseParasite"/>
        </authorList>
    </citation>
    <scope>IDENTIFICATION</scope>
</reference>
<feature type="region of interest" description="Disordered" evidence="1">
    <location>
        <begin position="68"/>
        <end position="104"/>
    </location>
</feature>
<sequence>MAALKTHSFRSFIRSVSLGLVAYRFVRSGWFIHSFVFRLLDRILMWMDKAIMAANKVEMSLDDIIKGTRKDKKGNGPVKRSGGPRKGPIKKKSFKPKGNNAAAKVTPATKKLVNALVKKALAKRGLRNVDQSPRKTFVRKVNPRSRVIKKRTGGGQTETVVIRKIQRPVQKPRVIREVIVEEPRRRFVRPAQRVIEQRPRQKVVYVQQQQPQRRRFNNSRRRTDPFYEPANYLQRI</sequence>
<protein>
    <submittedName>
        <fullName evidence="3">Histone H1</fullName>
    </submittedName>
</protein>
<dbReference type="AlphaFoldDB" id="A0A1I7RRB8"/>
<name>A0A1I7RRB8_BURXY</name>